<name>A0A1U7D4Q9_9RHOB</name>
<dbReference type="OrthoDB" id="7705857at2"/>
<dbReference type="STRING" id="1229727.Ga0080559_TMP2259"/>
<dbReference type="RefSeq" id="WP_076623213.1">
    <property type="nucleotide sequence ID" value="NZ_BMEW01000005.1"/>
</dbReference>
<accession>A0A1U7D4Q9</accession>
<dbReference type="EMBL" id="CP014796">
    <property type="protein sequence ID" value="APX23055.1"/>
    <property type="molecule type" value="Genomic_DNA"/>
</dbReference>
<evidence type="ECO:0000313" key="2">
    <source>
        <dbReference type="Proteomes" id="UP000186559"/>
    </source>
</evidence>
<proteinExistence type="predicted"/>
<keyword evidence="2" id="KW-1185">Reference proteome</keyword>
<evidence type="ECO:0000313" key="1">
    <source>
        <dbReference type="EMBL" id="APX23055.1"/>
    </source>
</evidence>
<dbReference type="KEGG" id="tpro:Ga0080559_TMP2259"/>
<sequence length="268" mass="29773">MTRIVIHAGFHKTGTTTVQTTLQANRALLEPHLRVCLKADFERLTKAARAYSLAPDEAGRAAVGREAARFFRRLDRDDPRPVLMASEDLSGHLPGRRGLTRYHATAEIMALLSETAVARLDAAPVFFFSTRERDAWLRSTWWQNLRSTRLTLDLDRYAEELAGAVDLEAIVAEVAVRVGPAQVASEPLETSRSRREGPLAPLLDLVALPPEPRAALELRPPENVQPDIGLAEVFLALNRSGLDDRHLREAKKTLRRLAIRQADGDRAA</sequence>
<reference evidence="1 2" key="1">
    <citation type="submission" date="2016-03" db="EMBL/GenBank/DDBJ databases">
        <title>Deep-sea bacteria in the southern Pacific.</title>
        <authorList>
            <person name="Tang K."/>
        </authorList>
    </citation>
    <scope>NUCLEOTIDE SEQUENCE [LARGE SCALE GENOMIC DNA]</scope>
    <source>
        <strain evidence="1 2">JLT2016</strain>
    </source>
</reference>
<gene>
    <name evidence="1" type="ORF">Ga0080559_TMP2259</name>
</gene>
<dbReference type="Proteomes" id="UP000186559">
    <property type="component" value="Chromosome"/>
</dbReference>
<organism evidence="1 2">
    <name type="scientific">Salipiger profundus</name>
    <dbReference type="NCBI Taxonomy" id="1229727"/>
    <lineage>
        <taxon>Bacteria</taxon>
        <taxon>Pseudomonadati</taxon>
        <taxon>Pseudomonadota</taxon>
        <taxon>Alphaproteobacteria</taxon>
        <taxon>Rhodobacterales</taxon>
        <taxon>Roseobacteraceae</taxon>
        <taxon>Salipiger</taxon>
    </lineage>
</organism>
<dbReference type="AlphaFoldDB" id="A0A1U7D4Q9"/>
<protein>
    <recommendedName>
        <fullName evidence="3">Sulfotransferase family protein</fullName>
    </recommendedName>
</protein>
<evidence type="ECO:0008006" key="3">
    <source>
        <dbReference type="Google" id="ProtNLM"/>
    </source>
</evidence>